<dbReference type="EMBL" id="JABANO010017923">
    <property type="protein sequence ID" value="KAF4732635.1"/>
    <property type="molecule type" value="Genomic_DNA"/>
</dbReference>
<dbReference type="Proteomes" id="UP000553632">
    <property type="component" value="Unassembled WGS sequence"/>
</dbReference>
<feature type="non-terminal residue" evidence="1">
    <location>
        <position position="1"/>
    </location>
</feature>
<evidence type="ECO:0000313" key="1">
    <source>
        <dbReference type="EMBL" id="KAF4732635.1"/>
    </source>
</evidence>
<keyword evidence="2" id="KW-1185">Reference proteome</keyword>
<evidence type="ECO:0000313" key="2">
    <source>
        <dbReference type="Proteomes" id="UP000553632"/>
    </source>
</evidence>
<name>A0A7J6SIU3_PEROL</name>
<dbReference type="Gene3D" id="3.40.50.300">
    <property type="entry name" value="P-loop containing nucleotide triphosphate hydrolases"/>
    <property type="match status" value="1"/>
</dbReference>
<gene>
    <name evidence="1" type="ORF">FOZ63_015746</name>
</gene>
<dbReference type="AlphaFoldDB" id="A0A7J6SIU3"/>
<protein>
    <submittedName>
        <fullName evidence="1">Uncharacterized protein</fullName>
    </submittedName>
</protein>
<sequence>IGLPSVSDASMEAIYSEVISRILSGGSGESTATPRGSTGLERVSNVIKVYRAQTDLLSTSMWRYELGRILEACSLGEGQALIRDIRDDILCRADGPTDVLEGLLPEQETITAVVDGELETFGSATELLDRLREKLAGTAMSSFALWPDMVRTIARLSCVLTRANGHVILLGEQPGSVGKAVGVRLACFLAGVQLRELDASDQAENVGLEGA</sequence>
<accession>A0A7J6SIU3</accession>
<comment type="caution">
    <text evidence="1">The sequence shown here is derived from an EMBL/GenBank/DDBJ whole genome shotgun (WGS) entry which is preliminary data.</text>
</comment>
<feature type="non-terminal residue" evidence="1">
    <location>
        <position position="211"/>
    </location>
</feature>
<dbReference type="InterPro" id="IPR027417">
    <property type="entry name" value="P-loop_NTPase"/>
</dbReference>
<organism evidence="1 2">
    <name type="scientific">Perkinsus olseni</name>
    <name type="common">Perkinsus atlanticus</name>
    <dbReference type="NCBI Taxonomy" id="32597"/>
    <lineage>
        <taxon>Eukaryota</taxon>
        <taxon>Sar</taxon>
        <taxon>Alveolata</taxon>
        <taxon>Perkinsozoa</taxon>
        <taxon>Perkinsea</taxon>
        <taxon>Perkinsida</taxon>
        <taxon>Perkinsidae</taxon>
        <taxon>Perkinsus</taxon>
    </lineage>
</organism>
<reference evidence="1 2" key="1">
    <citation type="submission" date="2020-04" db="EMBL/GenBank/DDBJ databases">
        <title>Perkinsus olseni comparative genomics.</title>
        <authorList>
            <person name="Bogema D.R."/>
        </authorList>
    </citation>
    <scope>NUCLEOTIDE SEQUENCE [LARGE SCALE GENOMIC DNA]</scope>
    <source>
        <strain evidence="1 2">ATCC PRA-207</strain>
    </source>
</reference>
<proteinExistence type="predicted"/>